<sequence>IHYCKTMFQSMTKHKYEGDPTRLEWRWKVLPPNYTNTTMLQLPTVFSIVSGCAGLFSRSNRLHH</sequence>
<evidence type="ECO:0000313" key="2">
    <source>
        <dbReference type="Proteomes" id="UP000694417"/>
    </source>
</evidence>
<dbReference type="AlphaFoldDB" id="A0A8D2GPC4"/>
<reference evidence="1" key="2">
    <citation type="submission" date="2025-09" db="UniProtKB">
        <authorList>
            <consortium name="Ensembl"/>
        </authorList>
    </citation>
    <scope>IDENTIFICATION</scope>
</reference>
<protein>
    <submittedName>
        <fullName evidence="1">Uncharacterized protein</fullName>
    </submittedName>
</protein>
<organism evidence="1 2">
    <name type="scientific">Urocitellus parryii</name>
    <name type="common">Arctic ground squirrel</name>
    <name type="synonym">Spermophilus parryii</name>
    <dbReference type="NCBI Taxonomy" id="9999"/>
    <lineage>
        <taxon>Eukaryota</taxon>
        <taxon>Metazoa</taxon>
        <taxon>Chordata</taxon>
        <taxon>Craniata</taxon>
        <taxon>Vertebrata</taxon>
        <taxon>Euteleostomi</taxon>
        <taxon>Mammalia</taxon>
        <taxon>Eutheria</taxon>
        <taxon>Euarchontoglires</taxon>
        <taxon>Glires</taxon>
        <taxon>Rodentia</taxon>
        <taxon>Sciuromorpha</taxon>
        <taxon>Sciuridae</taxon>
        <taxon>Xerinae</taxon>
        <taxon>Marmotini</taxon>
        <taxon>Urocitellus</taxon>
    </lineage>
</organism>
<proteinExistence type="predicted"/>
<dbReference type="Proteomes" id="UP000694417">
    <property type="component" value="Unplaced"/>
</dbReference>
<accession>A0A8D2GPC4</accession>
<dbReference type="Ensembl" id="ENSUPAT00010002666.1">
    <property type="protein sequence ID" value="ENSUPAP00010002286.1"/>
    <property type="gene ID" value="ENSUPAG00010001945.1"/>
</dbReference>
<keyword evidence="2" id="KW-1185">Reference proteome</keyword>
<reference evidence="1" key="1">
    <citation type="submission" date="2025-08" db="UniProtKB">
        <authorList>
            <consortium name="Ensembl"/>
        </authorList>
    </citation>
    <scope>IDENTIFICATION</scope>
</reference>
<name>A0A8D2GPC4_UROPR</name>
<evidence type="ECO:0000313" key="1">
    <source>
        <dbReference type="Ensembl" id="ENSUPAP00010002286.1"/>
    </source>
</evidence>